<proteinExistence type="predicted"/>
<dbReference type="RefSeq" id="XP_007416141.1">
    <property type="nucleotide sequence ID" value="XM_007416079.1"/>
</dbReference>
<dbReference type="OrthoDB" id="2513326at2759"/>
<evidence type="ECO:0000256" key="1">
    <source>
        <dbReference type="SAM" id="MobiDB-lite"/>
    </source>
</evidence>
<dbReference type="GeneID" id="18930883"/>
<dbReference type="VEuPathDB" id="FungiDB:MELLADRAFT_67713"/>
<sequence>MKRPLTFTPIDPSKPLPYPAVAKTRSGLICDSNLCINQRPHSTIYYQPKKQPQNIGLRCNHDDKYYRTHNTQWYNNEVLAYNTEKHLRGFLPIGYNSPIQRTRPSSRLLNNQIQANHEFAMNLNNMLNGEGGPPTPTCSQKTNGAGSFLTVSQTCRGIDGKLAVGHNPKNNSQCPKNACFECCYQLNAARGCTKHASIEDANIQVDRVDQDPKPHLMRPAQTERRPAQPERMFSQGVEGTSLERFRSVTIQDQANQRMSKEGNDKVNKTITLVLWPGTEPDPLECKVWCVLAPQWPKFALEHSAQLTKEVTNVLGSDFSGCLQVWNVDENLWVLLEMDTLEQYHIDTRKILVAFPGIEPMECKTVDTHLASISAKLSTDSCHLLHPAHQTPTSSLRARQPTSSCEKATPPSNLGPPPDDEEDITTPRPSPSVTQLSKTDELDTPQPQPAQSNCKRAHASSKIESEDEHGNTPSWPLSVTMNEMSNFYHLTIGPRKMVYEQAFKMLFSKTHKYKASTVLCYRRWLHFITSKTLLAYVASNGGKSVRKGQTKFLSQWDRACNQADQERATNCQQFDLSD</sequence>
<keyword evidence="3" id="KW-1185">Reference proteome</keyword>
<reference evidence="3" key="1">
    <citation type="journal article" date="2011" name="Proc. Natl. Acad. Sci. U.S.A.">
        <title>Obligate biotrophy features unraveled by the genomic analysis of rust fungi.</title>
        <authorList>
            <person name="Duplessis S."/>
            <person name="Cuomo C.A."/>
            <person name="Lin Y.-C."/>
            <person name="Aerts A."/>
            <person name="Tisserant E."/>
            <person name="Veneault-Fourrey C."/>
            <person name="Joly D.L."/>
            <person name="Hacquard S."/>
            <person name="Amselem J."/>
            <person name="Cantarel B.L."/>
            <person name="Chiu R."/>
            <person name="Coutinho P.M."/>
            <person name="Feau N."/>
            <person name="Field M."/>
            <person name="Frey P."/>
            <person name="Gelhaye E."/>
            <person name="Goldberg J."/>
            <person name="Grabherr M.G."/>
            <person name="Kodira C.D."/>
            <person name="Kohler A."/>
            <person name="Kuees U."/>
            <person name="Lindquist E.A."/>
            <person name="Lucas S.M."/>
            <person name="Mago R."/>
            <person name="Mauceli E."/>
            <person name="Morin E."/>
            <person name="Murat C."/>
            <person name="Pangilinan J.L."/>
            <person name="Park R."/>
            <person name="Pearson M."/>
            <person name="Quesneville H."/>
            <person name="Rouhier N."/>
            <person name="Sakthikumar S."/>
            <person name="Salamov A.A."/>
            <person name="Schmutz J."/>
            <person name="Selles B."/>
            <person name="Shapiro H."/>
            <person name="Tanguay P."/>
            <person name="Tuskan G.A."/>
            <person name="Henrissat B."/>
            <person name="Van de Peer Y."/>
            <person name="Rouze P."/>
            <person name="Ellis J.G."/>
            <person name="Dodds P.N."/>
            <person name="Schein J.E."/>
            <person name="Zhong S."/>
            <person name="Hamelin R.C."/>
            <person name="Grigoriev I.V."/>
            <person name="Szabo L.J."/>
            <person name="Martin F."/>
        </authorList>
    </citation>
    <scope>NUCLEOTIDE SEQUENCE [LARGE SCALE GENOMIC DNA]</scope>
    <source>
        <strain evidence="3">98AG31 / pathotype 3-4-7</strain>
    </source>
</reference>
<dbReference type="AlphaFoldDB" id="F4S4B5"/>
<gene>
    <name evidence="2" type="ORF">MELLADRAFT_67713</name>
</gene>
<organism evidence="3">
    <name type="scientific">Melampsora larici-populina (strain 98AG31 / pathotype 3-4-7)</name>
    <name type="common">Poplar leaf rust fungus</name>
    <dbReference type="NCBI Taxonomy" id="747676"/>
    <lineage>
        <taxon>Eukaryota</taxon>
        <taxon>Fungi</taxon>
        <taxon>Dikarya</taxon>
        <taxon>Basidiomycota</taxon>
        <taxon>Pucciniomycotina</taxon>
        <taxon>Pucciniomycetes</taxon>
        <taxon>Pucciniales</taxon>
        <taxon>Melampsoraceae</taxon>
        <taxon>Melampsora</taxon>
    </lineage>
</organism>
<dbReference type="Proteomes" id="UP000001072">
    <property type="component" value="Unassembled WGS sequence"/>
</dbReference>
<protein>
    <submittedName>
        <fullName evidence="2">Uncharacterized protein</fullName>
    </submittedName>
</protein>
<name>F4S4B5_MELLP</name>
<feature type="compositionally biased region" description="Polar residues" evidence="1">
    <location>
        <begin position="389"/>
        <end position="411"/>
    </location>
</feature>
<evidence type="ECO:0000313" key="3">
    <source>
        <dbReference type="Proteomes" id="UP000001072"/>
    </source>
</evidence>
<feature type="region of interest" description="Disordered" evidence="1">
    <location>
        <begin position="211"/>
        <end position="233"/>
    </location>
</feature>
<accession>F4S4B5</accession>
<dbReference type="HOGENOM" id="CLU_019614_1_0_1"/>
<dbReference type="InParanoid" id="F4S4B5"/>
<feature type="region of interest" description="Disordered" evidence="1">
    <location>
        <begin position="385"/>
        <end position="476"/>
    </location>
</feature>
<dbReference type="KEGG" id="mlr:MELLADRAFT_67713"/>
<dbReference type="EMBL" id="GL883146">
    <property type="protein sequence ID" value="EGG00494.1"/>
    <property type="molecule type" value="Genomic_DNA"/>
</dbReference>
<feature type="compositionally biased region" description="Basic and acidic residues" evidence="1">
    <location>
        <begin position="460"/>
        <end position="469"/>
    </location>
</feature>
<evidence type="ECO:0000313" key="2">
    <source>
        <dbReference type="EMBL" id="EGG00494.1"/>
    </source>
</evidence>